<evidence type="ECO:0000256" key="2">
    <source>
        <dbReference type="SAM" id="Phobius"/>
    </source>
</evidence>
<organism evidence="3 4">
    <name type="scientific">Desmophyllum pertusum</name>
    <dbReference type="NCBI Taxonomy" id="174260"/>
    <lineage>
        <taxon>Eukaryota</taxon>
        <taxon>Metazoa</taxon>
        <taxon>Cnidaria</taxon>
        <taxon>Anthozoa</taxon>
        <taxon>Hexacorallia</taxon>
        <taxon>Scleractinia</taxon>
        <taxon>Caryophylliina</taxon>
        <taxon>Caryophylliidae</taxon>
        <taxon>Desmophyllum</taxon>
    </lineage>
</organism>
<sequence length="247" mass="28874">MLPRGAITRDQLSVLLLEYVAIAADILELFEAFDDDQVARNKEITMATLGVFSWSLFQFTLVTTSMGKNDDKEEEEDEKEEEKPNQSGVENGLSRKYLRKAVELRKRQKQRREIYKLYEDEADMEMRKLELQGDRYGIIAAMFMQDGPFLVLRLYLVIKYDFIMDSTFMFYIGKNIISLLFMIYRLYVIHFHAKEEEIALPVKAFRTLSFVLIGAQRFKSQKSETKKVSRAGIKLNKWKNAISKSSK</sequence>
<feature type="region of interest" description="Disordered" evidence="1">
    <location>
        <begin position="68"/>
        <end position="90"/>
    </location>
</feature>
<dbReference type="OrthoDB" id="10042902at2759"/>
<gene>
    <name evidence="3" type="ORF">OS493_000460</name>
</gene>
<keyword evidence="2" id="KW-0472">Membrane</keyword>
<dbReference type="PANTHER" id="PTHR22168">
    <property type="entry name" value="TMEM26 PROTEIN"/>
    <property type="match status" value="1"/>
</dbReference>
<dbReference type="InterPro" id="IPR019169">
    <property type="entry name" value="Transmembrane_26"/>
</dbReference>
<reference evidence="3" key="1">
    <citation type="submission" date="2023-01" db="EMBL/GenBank/DDBJ databases">
        <title>Genome assembly of the deep-sea coral Lophelia pertusa.</title>
        <authorList>
            <person name="Herrera S."/>
            <person name="Cordes E."/>
        </authorList>
    </citation>
    <scope>NUCLEOTIDE SEQUENCE</scope>
    <source>
        <strain evidence="3">USNM1676648</strain>
        <tissue evidence="3">Polyp</tissue>
    </source>
</reference>
<evidence type="ECO:0000256" key="1">
    <source>
        <dbReference type="SAM" id="MobiDB-lite"/>
    </source>
</evidence>
<dbReference type="Pfam" id="PF09772">
    <property type="entry name" value="Tmem26"/>
    <property type="match status" value="1"/>
</dbReference>
<accession>A0A9X0A7Y0</accession>
<evidence type="ECO:0000313" key="3">
    <source>
        <dbReference type="EMBL" id="KAJ7394640.1"/>
    </source>
</evidence>
<protein>
    <submittedName>
        <fullName evidence="3">Uncharacterized protein</fullName>
    </submittedName>
</protein>
<keyword evidence="2" id="KW-1133">Transmembrane helix</keyword>
<keyword evidence="2" id="KW-0812">Transmembrane</keyword>
<evidence type="ECO:0000313" key="4">
    <source>
        <dbReference type="Proteomes" id="UP001163046"/>
    </source>
</evidence>
<keyword evidence="4" id="KW-1185">Reference proteome</keyword>
<dbReference type="AlphaFoldDB" id="A0A9X0A7Y0"/>
<dbReference type="PANTHER" id="PTHR22168:SF3">
    <property type="entry name" value="TRANSMEMBRANE PROTEIN 26"/>
    <property type="match status" value="1"/>
</dbReference>
<proteinExistence type="predicted"/>
<name>A0A9X0A7Y0_9CNID</name>
<dbReference type="EMBL" id="MU825396">
    <property type="protein sequence ID" value="KAJ7394640.1"/>
    <property type="molecule type" value="Genomic_DNA"/>
</dbReference>
<feature type="transmembrane region" description="Helical" evidence="2">
    <location>
        <begin position="136"/>
        <end position="156"/>
    </location>
</feature>
<feature type="transmembrane region" description="Helical" evidence="2">
    <location>
        <begin position="168"/>
        <end position="187"/>
    </location>
</feature>
<comment type="caution">
    <text evidence="3">The sequence shown here is derived from an EMBL/GenBank/DDBJ whole genome shotgun (WGS) entry which is preliminary data.</text>
</comment>
<dbReference type="Proteomes" id="UP001163046">
    <property type="component" value="Unassembled WGS sequence"/>
</dbReference>